<reference evidence="2" key="1">
    <citation type="submission" date="2020-10" db="EMBL/GenBank/DDBJ databases">
        <authorList>
            <person name="Gilroy R."/>
        </authorList>
    </citation>
    <scope>NUCLEOTIDE SEQUENCE</scope>
    <source>
        <strain evidence="2">ChiHile30-977</strain>
    </source>
</reference>
<feature type="transmembrane region" description="Helical" evidence="1">
    <location>
        <begin position="43"/>
        <end position="70"/>
    </location>
</feature>
<sequence length="326" mass="35763">MNEHELEDRLHHERIILPEGFDGRQEAVLFRAMEQKRRPVQRAFVLAVALALLICATALAADGLGLAFFWGDASPDAESLVERGVPQSGGQLDDATFTVREAVFDGNTLQAVVAVQAVEGKRAVMQGYHGNVSADGVLVDCGEEGSIEWAEEEDGTLLLYISQAIFSEEAQLSVTWPCSTALASADGSRWVHEQSGVLCFEVPRIEAQTLKLSATVDWSGLLTVTDVEVAYTPLGMDLQIRYVPGERLKNAVPSFYVGREEDAVNHRGGEISRTGNAQDGYTLHVRFYTPDSLPHTLTLGVRGMEDRVLFDFDRQTAILIAKEVEQ</sequence>
<evidence type="ECO:0000313" key="3">
    <source>
        <dbReference type="Proteomes" id="UP000886819"/>
    </source>
</evidence>
<keyword evidence="1" id="KW-0812">Transmembrane</keyword>
<evidence type="ECO:0000313" key="2">
    <source>
        <dbReference type="EMBL" id="HIQ63191.1"/>
    </source>
</evidence>
<evidence type="ECO:0008006" key="4">
    <source>
        <dbReference type="Google" id="ProtNLM"/>
    </source>
</evidence>
<dbReference type="EMBL" id="DVFI01000092">
    <property type="protein sequence ID" value="HIQ63191.1"/>
    <property type="molecule type" value="Genomic_DNA"/>
</dbReference>
<organism evidence="2 3">
    <name type="scientific">Candidatus Avichristensenella intestinipullorum</name>
    <dbReference type="NCBI Taxonomy" id="2840693"/>
    <lineage>
        <taxon>Bacteria</taxon>
        <taxon>Bacillati</taxon>
        <taxon>Bacillota</taxon>
        <taxon>Clostridia</taxon>
        <taxon>Candidatus Avichristensenella</taxon>
    </lineage>
</organism>
<evidence type="ECO:0000256" key="1">
    <source>
        <dbReference type="SAM" id="Phobius"/>
    </source>
</evidence>
<keyword evidence="1" id="KW-0472">Membrane</keyword>
<keyword evidence="1" id="KW-1133">Transmembrane helix</keyword>
<dbReference type="Proteomes" id="UP000886819">
    <property type="component" value="Unassembled WGS sequence"/>
</dbReference>
<comment type="caution">
    <text evidence="2">The sequence shown here is derived from an EMBL/GenBank/DDBJ whole genome shotgun (WGS) entry which is preliminary data.</text>
</comment>
<protein>
    <recommendedName>
        <fullName evidence="4">DUF4179 domain-containing protein</fullName>
    </recommendedName>
</protein>
<proteinExistence type="predicted"/>
<gene>
    <name evidence="2" type="ORF">IAA66_06335</name>
</gene>
<name>A0A9D0YVV8_9FIRM</name>
<reference evidence="2" key="2">
    <citation type="journal article" date="2021" name="PeerJ">
        <title>Extensive microbial diversity within the chicken gut microbiome revealed by metagenomics and culture.</title>
        <authorList>
            <person name="Gilroy R."/>
            <person name="Ravi A."/>
            <person name="Getino M."/>
            <person name="Pursley I."/>
            <person name="Horton D.L."/>
            <person name="Alikhan N.F."/>
            <person name="Baker D."/>
            <person name="Gharbi K."/>
            <person name="Hall N."/>
            <person name="Watson M."/>
            <person name="Adriaenssens E.M."/>
            <person name="Foster-Nyarko E."/>
            <person name="Jarju S."/>
            <person name="Secka A."/>
            <person name="Antonio M."/>
            <person name="Oren A."/>
            <person name="Chaudhuri R.R."/>
            <person name="La Ragione R."/>
            <person name="Hildebrand F."/>
            <person name="Pallen M.J."/>
        </authorList>
    </citation>
    <scope>NUCLEOTIDE SEQUENCE</scope>
    <source>
        <strain evidence="2">ChiHile30-977</strain>
    </source>
</reference>
<dbReference type="AlphaFoldDB" id="A0A9D0YVV8"/>
<accession>A0A9D0YVV8</accession>